<evidence type="ECO:0000313" key="3">
    <source>
        <dbReference type="Proteomes" id="UP000031030"/>
    </source>
</evidence>
<keyword evidence="1" id="KW-0472">Membrane</keyword>
<name>A0A0B2A7W5_9MICO</name>
<protein>
    <submittedName>
        <fullName evidence="2">Uncharacterized protein</fullName>
    </submittedName>
</protein>
<evidence type="ECO:0000256" key="1">
    <source>
        <dbReference type="SAM" id="Phobius"/>
    </source>
</evidence>
<proteinExistence type="predicted"/>
<keyword evidence="3" id="KW-1185">Reference proteome</keyword>
<keyword evidence="1" id="KW-0812">Transmembrane</keyword>
<sequence length="67" mass="7209">MRDWLILLSFGVLSITVVVVMAYVLPRGTASTVAVGAVIVFSGLGSSIGAQYIRHRHAALRVPRDDQ</sequence>
<comment type="caution">
    <text evidence="2">The sequence shown here is derived from an EMBL/GenBank/DDBJ whole genome shotgun (WGS) entry which is preliminary data.</text>
</comment>
<evidence type="ECO:0000313" key="2">
    <source>
        <dbReference type="EMBL" id="KHK97637.1"/>
    </source>
</evidence>
<organism evidence="2 3">
    <name type="scientific">Microbacterium mangrovi</name>
    <dbReference type="NCBI Taxonomy" id="1348253"/>
    <lineage>
        <taxon>Bacteria</taxon>
        <taxon>Bacillati</taxon>
        <taxon>Actinomycetota</taxon>
        <taxon>Actinomycetes</taxon>
        <taxon>Micrococcales</taxon>
        <taxon>Microbacteriaceae</taxon>
        <taxon>Microbacterium</taxon>
    </lineage>
</organism>
<dbReference type="AlphaFoldDB" id="A0A0B2A7W5"/>
<accession>A0A0B2A7W5</accession>
<gene>
    <name evidence="2" type="ORF">LK09_10540</name>
</gene>
<dbReference type="EMBL" id="JTDK01000009">
    <property type="protein sequence ID" value="KHK97637.1"/>
    <property type="molecule type" value="Genomic_DNA"/>
</dbReference>
<feature type="transmembrane region" description="Helical" evidence="1">
    <location>
        <begin position="32"/>
        <end position="53"/>
    </location>
</feature>
<dbReference type="RefSeq" id="WP_039399067.1">
    <property type="nucleotide sequence ID" value="NZ_JTDK01000009.1"/>
</dbReference>
<dbReference type="STRING" id="1348253.LK09_10540"/>
<keyword evidence="1" id="KW-1133">Transmembrane helix</keyword>
<reference evidence="2 3" key="1">
    <citation type="submission" date="2014-11" db="EMBL/GenBank/DDBJ databases">
        <title>Genome sequence of Microbacterium mangrovi MUSC 115(T).</title>
        <authorList>
            <person name="Lee L.-H."/>
        </authorList>
    </citation>
    <scope>NUCLEOTIDE SEQUENCE [LARGE SCALE GENOMIC DNA]</scope>
    <source>
        <strain evidence="2 3">MUSC 115</strain>
    </source>
</reference>
<dbReference type="Proteomes" id="UP000031030">
    <property type="component" value="Unassembled WGS sequence"/>
</dbReference>